<sequence>MRCGVGEGRRLPDVKDLDPHLDCTLDPHLSIMLRENRALYILYPRTWSSRETVSTMRRNYLLVWCLVKLPDISGKFEVRVHHSKLDVTNFLCV</sequence>
<proteinExistence type="predicted"/>
<dbReference type="EMBL" id="BAAFJT010000005">
    <property type="protein sequence ID" value="GAB0190626.1"/>
    <property type="molecule type" value="Genomic_DNA"/>
</dbReference>
<evidence type="ECO:0000313" key="2">
    <source>
        <dbReference type="Proteomes" id="UP001623348"/>
    </source>
</evidence>
<accession>A0ABC9WZM5</accession>
<protein>
    <submittedName>
        <fullName evidence="1">Uncharacterized protein</fullName>
    </submittedName>
</protein>
<evidence type="ECO:0000313" key="1">
    <source>
        <dbReference type="EMBL" id="GAB0190626.1"/>
    </source>
</evidence>
<reference evidence="1 2" key="1">
    <citation type="submission" date="2024-06" db="EMBL/GenBank/DDBJ databases">
        <title>The draft genome of Grus japonensis, version 3.</title>
        <authorList>
            <person name="Nabeshima K."/>
            <person name="Suzuki S."/>
            <person name="Onuma M."/>
        </authorList>
    </citation>
    <scope>NUCLEOTIDE SEQUENCE [LARGE SCALE GENOMIC DNA]</scope>
    <source>
        <strain evidence="1 2">451A</strain>
    </source>
</reference>
<dbReference type="Proteomes" id="UP001623348">
    <property type="component" value="Unassembled WGS sequence"/>
</dbReference>
<keyword evidence="2" id="KW-1185">Reference proteome</keyword>
<name>A0ABC9WZM5_GRUJA</name>
<dbReference type="AlphaFoldDB" id="A0ABC9WZM5"/>
<comment type="caution">
    <text evidence="1">The sequence shown here is derived from an EMBL/GenBank/DDBJ whole genome shotgun (WGS) entry which is preliminary data.</text>
</comment>
<organism evidence="1 2">
    <name type="scientific">Grus japonensis</name>
    <name type="common">Japanese crane</name>
    <name type="synonym">Red-crowned crane</name>
    <dbReference type="NCBI Taxonomy" id="30415"/>
    <lineage>
        <taxon>Eukaryota</taxon>
        <taxon>Metazoa</taxon>
        <taxon>Chordata</taxon>
        <taxon>Craniata</taxon>
        <taxon>Vertebrata</taxon>
        <taxon>Euteleostomi</taxon>
        <taxon>Archelosauria</taxon>
        <taxon>Archosauria</taxon>
        <taxon>Dinosauria</taxon>
        <taxon>Saurischia</taxon>
        <taxon>Theropoda</taxon>
        <taxon>Coelurosauria</taxon>
        <taxon>Aves</taxon>
        <taxon>Neognathae</taxon>
        <taxon>Neoaves</taxon>
        <taxon>Gruiformes</taxon>
        <taxon>Gruidae</taxon>
        <taxon>Grus</taxon>
    </lineage>
</organism>
<gene>
    <name evidence="1" type="ORF">GRJ2_001527900</name>
</gene>